<evidence type="ECO:0000313" key="1">
    <source>
        <dbReference type="EMBL" id="MBZ0155393.1"/>
    </source>
</evidence>
<comment type="caution">
    <text evidence="1">The sequence shown here is derived from an EMBL/GenBank/DDBJ whole genome shotgun (WGS) entry which is preliminary data.</text>
</comment>
<reference evidence="1" key="1">
    <citation type="journal article" date="2021" name="bioRxiv">
        <title>Unraveling nitrogen, sulfur and carbon metabolic pathways and microbial community transcriptional responses to substrate deprivation and toxicity stresses in a bioreactor mimicking anoxic brackish coastal sediment conditions.</title>
        <authorList>
            <person name="Martins P.D."/>
            <person name="Echeveste M.J."/>
            <person name="Arshad A."/>
            <person name="Kurth J."/>
            <person name="Ouboter H."/>
            <person name="Jetten M.S.M."/>
            <person name="Welte C.U."/>
        </authorList>
    </citation>
    <scope>NUCLEOTIDE SEQUENCE</scope>
    <source>
        <strain evidence="1">MAG_39</strain>
    </source>
</reference>
<accession>A0A953J4G2</accession>
<dbReference type="Proteomes" id="UP000705867">
    <property type="component" value="Unassembled WGS sequence"/>
</dbReference>
<sequence>MASIAESITLIAFNSAVVCFIPLPQSDPYPQHGVSAGYHFQQGRNVSWNSNNANAQRSFYKVQNFTSSTGMYGKF</sequence>
<evidence type="ECO:0000313" key="2">
    <source>
        <dbReference type="Proteomes" id="UP000705867"/>
    </source>
</evidence>
<dbReference type="AlphaFoldDB" id="A0A953J4G2"/>
<protein>
    <submittedName>
        <fullName evidence="1">Uncharacterized protein</fullName>
    </submittedName>
</protein>
<gene>
    <name evidence="1" type="ORF">K8I29_04155</name>
</gene>
<dbReference type="EMBL" id="JAIOIV010000032">
    <property type="protein sequence ID" value="MBZ0155393.1"/>
    <property type="molecule type" value="Genomic_DNA"/>
</dbReference>
<reference evidence="1" key="2">
    <citation type="submission" date="2021-08" db="EMBL/GenBank/DDBJ databases">
        <authorList>
            <person name="Dalcin Martins P."/>
        </authorList>
    </citation>
    <scope>NUCLEOTIDE SEQUENCE</scope>
    <source>
        <strain evidence="1">MAG_39</strain>
    </source>
</reference>
<proteinExistence type="predicted"/>
<organism evidence="1 2">
    <name type="scientific">Candidatus Nitrobium versatile</name>
    <dbReference type="NCBI Taxonomy" id="2884831"/>
    <lineage>
        <taxon>Bacteria</taxon>
        <taxon>Pseudomonadati</taxon>
        <taxon>Nitrospirota</taxon>
        <taxon>Nitrospiria</taxon>
        <taxon>Nitrospirales</taxon>
        <taxon>Nitrospiraceae</taxon>
        <taxon>Candidatus Nitrobium</taxon>
    </lineage>
</organism>
<name>A0A953J4G2_9BACT</name>